<dbReference type="RefSeq" id="WP_202016159.1">
    <property type="nucleotide sequence ID" value="NZ_JAERRB010000018.1"/>
</dbReference>
<dbReference type="Gene3D" id="3.30.565.10">
    <property type="entry name" value="Histidine kinase-like ATPase, C-terminal domain"/>
    <property type="match status" value="1"/>
</dbReference>
<organism evidence="7 8">
    <name type="scientific">Chryseolinea lacunae</name>
    <dbReference type="NCBI Taxonomy" id="2801331"/>
    <lineage>
        <taxon>Bacteria</taxon>
        <taxon>Pseudomonadati</taxon>
        <taxon>Bacteroidota</taxon>
        <taxon>Cytophagia</taxon>
        <taxon>Cytophagales</taxon>
        <taxon>Fulvivirgaceae</taxon>
        <taxon>Chryseolinea</taxon>
    </lineage>
</organism>
<dbReference type="InterPro" id="IPR004358">
    <property type="entry name" value="Sig_transdc_His_kin-like_C"/>
</dbReference>
<evidence type="ECO:0000256" key="5">
    <source>
        <dbReference type="SAM" id="Phobius"/>
    </source>
</evidence>
<feature type="domain" description="Histidine kinase" evidence="6">
    <location>
        <begin position="914"/>
        <end position="1125"/>
    </location>
</feature>
<dbReference type="InterPro" id="IPR011110">
    <property type="entry name" value="Reg_prop"/>
</dbReference>
<dbReference type="Proteomes" id="UP000613030">
    <property type="component" value="Unassembled WGS sequence"/>
</dbReference>
<dbReference type="Gene3D" id="1.10.287.130">
    <property type="match status" value="1"/>
</dbReference>
<name>A0ABS1L1R4_9BACT</name>
<dbReference type="InterPro" id="IPR011123">
    <property type="entry name" value="Y_Y_Y"/>
</dbReference>
<keyword evidence="5" id="KW-0472">Membrane</keyword>
<evidence type="ECO:0000313" key="7">
    <source>
        <dbReference type="EMBL" id="MBL0745630.1"/>
    </source>
</evidence>
<dbReference type="EMBL" id="JAERRB010000018">
    <property type="protein sequence ID" value="MBL0745630.1"/>
    <property type="molecule type" value="Genomic_DNA"/>
</dbReference>
<evidence type="ECO:0000256" key="3">
    <source>
        <dbReference type="ARBA" id="ARBA00022553"/>
    </source>
</evidence>
<proteinExistence type="predicted"/>
<keyword evidence="5" id="KW-0812">Transmembrane</keyword>
<dbReference type="Pfam" id="PF07495">
    <property type="entry name" value="Y_Y_Y"/>
    <property type="match status" value="1"/>
</dbReference>
<comment type="catalytic activity">
    <reaction evidence="1">
        <text>ATP + protein L-histidine = ADP + protein N-phospho-L-histidine.</text>
        <dbReference type="EC" id="2.7.13.3"/>
    </reaction>
</comment>
<dbReference type="Pfam" id="PF02518">
    <property type="entry name" value="HATPase_c"/>
    <property type="match status" value="1"/>
</dbReference>
<sequence length="1125" mass="126757">MTLLYRKVNRAGVVGLLMLFSVCGLAQDIRFRHLSPDDGLFSGNVRTFVQDYQGFMWVGTDDGLYRYDGYDMVPFRTEKDNPHSLSDNFVLALFEDSEHNLWVGTRNGGLSLYDRRKNQFTNFKHDLNNHQSLGGNSVRAIYEDENKNMFIGTSTLSFFNLKDLNSGGSIAFTNVELDEEATPGRDNWINWLGKSADGTVWVATAISGLLVFDPEHGSEGLKKSPFLEKNVQSVLLDAQHRVWIGTWNDGVAVYDKDQRRIDFAPQVLRNNLVSSIQQDSASNVWLATDNGIAVMDGNNDPFVTQTLTTHVNRPGDESSVLSNSIKVLYFDRVNRLWVGSYLGGISIYDPHIPPFGYYHASIFDKGGLSHNNVTAMVVDHKGRLWVGTDGGGLNRVPMKDKKFIFDAAVKVPLMREVDTRSEDKIKCLALDDDNNLWIGTWGGGLFRLDTETGKYTHFGASGQDGNKLISNEVISLLAEGNNIWVGHFKGGLNYYNHETGTFKAFTIGRNSGVERINSMIPSDQPKKIWAGQEVGGVNIYTGDRGYVSPIGNESIFKGLMVYSIHKGADENLWIGSITYGLIAYNYHSKQATIYDAKNGLTNYRIQSILEDERKNLWLGTNQGIFKFDITRKQFIHYTKGDGLQGNQYNQNSALKLADGMMIFGGTNGLNYFYPDSIQGNDSFSPVVLTTFWLNDEEVTTVDSAGPLKESIQTTSVIDLQHFQNSFSVGFSALDFTQSKFIHYQYILEGLNDRWQQLGYGRKVTFTDLEPRTYVLKVKASNREKDWPQESKMLTIVIHPAWWQTIWFKIGVFAVLLSALFAVQRIRLRYLLQQKKNLSQLVAVRTNELAESTNEVLAQNEELVAQNEYISEQRSQLEETQKKLEQINDHLEDLVEKRTLKLDKTLRELDRFVYSASHELSSPLKSILGLINVADLEDDPEAIKKYHRYIEDSILKLERVIKSLADFSRNSHVKITQETFDLSALVVETVSEFKGGPDAGAITIRNHVPEGFSVKTDRSRMKIILHNLIGNSIKYRDATKPDPSVDISALHDHKHCWIVIADNGIGIKKESQSRVFDMYFRATERSIGSGLGLFIVKEIVTTLGGTITVQSVFGTGTTFTIQLEKE</sequence>
<evidence type="ECO:0000256" key="4">
    <source>
        <dbReference type="SAM" id="Coils"/>
    </source>
</evidence>
<dbReference type="CDD" id="cd00082">
    <property type="entry name" value="HisKA"/>
    <property type="match status" value="1"/>
</dbReference>
<dbReference type="SMART" id="SM00388">
    <property type="entry name" value="HisKA"/>
    <property type="match status" value="1"/>
</dbReference>
<accession>A0ABS1L1R4</accession>
<dbReference type="PANTHER" id="PTHR43547:SF2">
    <property type="entry name" value="HYBRID SIGNAL TRANSDUCTION HISTIDINE KINASE C"/>
    <property type="match status" value="1"/>
</dbReference>
<dbReference type="Pfam" id="PF00512">
    <property type="entry name" value="HisKA"/>
    <property type="match status" value="1"/>
</dbReference>
<dbReference type="InterPro" id="IPR015943">
    <property type="entry name" value="WD40/YVTN_repeat-like_dom_sf"/>
</dbReference>
<dbReference type="Pfam" id="PF07494">
    <property type="entry name" value="Reg_prop"/>
    <property type="match status" value="6"/>
</dbReference>
<gene>
    <name evidence="7" type="ORF">JI741_30640</name>
</gene>
<evidence type="ECO:0000256" key="2">
    <source>
        <dbReference type="ARBA" id="ARBA00012438"/>
    </source>
</evidence>
<evidence type="ECO:0000259" key="6">
    <source>
        <dbReference type="PROSITE" id="PS50109"/>
    </source>
</evidence>
<dbReference type="InterPro" id="IPR036097">
    <property type="entry name" value="HisK_dim/P_sf"/>
</dbReference>
<dbReference type="SUPFAM" id="SSF63829">
    <property type="entry name" value="Calcium-dependent phosphotriesterase"/>
    <property type="match status" value="2"/>
</dbReference>
<keyword evidence="3" id="KW-0597">Phosphoprotein</keyword>
<dbReference type="InterPro" id="IPR003661">
    <property type="entry name" value="HisK_dim/P_dom"/>
</dbReference>
<dbReference type="InterPro" id="IPR005467">
    <property type="entry name" value="His_kinase_dom"/>
</dbReference>
<reference evidence="7 8" key="1">
    <citation type="submission" date="2021-01" db="EMBL/GenBank/DDBJ databases">
        <title>Chryseolinea sp. Jin1 Genome sequencing and assembly.</title>
        <authorList>
            <person name="Kim I."/>
        </authorList>
    </citation>
    <scope>NUCLEOTIDE SEQUENCE [LARGE SCALE GENOMIC DNA]</scope>
    <source>
        <strain evidence="7 8">Jin1</strain>
    </source>
</reference>
<dbReference type="SMART" id="SM00387">
    <property type="entry name" value="HATPase_c"/>
    <property type="match status" value="1"/>
</dbReference>
<dbReference type="SUPFAM" id="SSF47384">
    <property type="entry name" value="Homodimeric domain of signal transducing histidine kinase"/>
    <property type="match status" value="1"/>
</dbReference>
<dbReference type="SUPFAM" id="SSF55874">
    <property type="entry name" value="ATPase domain of HSP90 chaperone/DNA topoisomerase II/histidine kinase"/>
    <property type="match status" value="1"/>
</dbReference>
<dbReference type="InterPro" id="IPR036890">
    <property type="entry name" value="HATPase_C_sf"/>
</dbReference>
<keyword evidence="4" id="KW-0175">Coiled coil</keyword>
<dbReference type="PRINTS" id="PR00344">
    <property type="entry name" value="BCTRLSENSOR"/>
</dbReference>
<dbReference type="PANTHER" id="PTHR43547">
    <property type="entry name" value="TWO-COMPONENT HISTIDINE KINASE"/>
    <property type="match status" value="1"/>
</dbReference>
<dbReference type="Gene3D" id="2.60.40.10">
    <property type="entry name" value="Immunoglobulins"/>
    <property type="match status" value="1"/>
</dbReference>
<feature type="transmembrane region" description="Helical" evidence="5">
    <location>
        <begin position="800"/>
        <end position="822"/>
    </location>
</feature>
<dbReference type="EC" id="2.7.13.3" evidence="2"/>
<dbReference type="InterPro" id="IPR003594">
    <property type="entry name" value="HATPase_dom"/>
</dbReference>
<dbReference type="InterPro" id="IPR013783">
    <property type="entry name" value="Ig-like_fold"/>
</dbReference>
<keyword evidence="5" id="KW-1133">Transmembrane helix</keyword>
<evidence type="ECO:0000313" key="8">
    <source>
        <dbReference type="Proteomes" id="UP000613030"/>
    </source>
</evidence>
<feature type="coiled-coil region" evidence="4">
    <location>
        <begin position="859"/>
        <end position="896"/>
    </location>
</feature>
<dbReference type="Gene3D" id="2.130.10.10">
    <property type="entry name" value="YVTN repeat-like/Quinoprotein amine dehydrogenase"/>
    <property type="match status" value="3"/>
</dbReference>
<comment type="caution">
    <text evidence="7">The sequence shown here is derived from an EMBL/GenBank/DDBJ whole genome shotgun (WGS) entry which is preliminary data.</text>
</comment>
<evidence type="ECO:0000256" key="1">
    <source>
        <dbReference type="ARBA" id="ARBA00000085"/>
    </source>
</evidence>
<protein>
    <recommendedName>
        <fullName evidence="2">histidine kinase</fullName>
        <ecNumber evidence="2">2.7.13.3</ecNumber>
    </recommendedName>
</protein>
<dbReference type="PROSITE" id="PS50109">
    <property type="entry name" value="HIS_KIN"/>
    <property type="match status" value="1"/>
</dbReference>
<keyword evidence="8" id="KW-1185">Reference proteome</keyword>